<sequence length="230" mass="24887">MQIASSRRTSPNLVLQTAAALELERTPELDASRLTVWAASSAVTVSGAVGSYSALTAVGHAMRRVRGVSSAIINVVVDPAASRGATDGDIRRVVERALTWAPAVPSAVKSQVRNRHITLTGEVDWDFQRRAAQQAVEDLRGVSSLDNRITLSRCRHVETAGQRLEYAMLRNPRLDASHVSVTIVEHTAILTGHVATLEEKKQAGLATWVCSEVTQIENRLAVRPDSPRLG</sequence>
<organism evidence="2 3">
    <name type="scientific">Nesterenkonia sandarakina</name>
    <dbReference type="NCBI Taxonomy" id="272918"/>
    <lineage>
        <taxon>Bacteria</taxon>
        <taxon>Bacillati</taxon>
        <taxon>Actinomycetota</taxon>
        <taxon>Actinomycetes</taxon>
        <taxon>Micrococcales</taxon>
        <taxon>Micrococcaceae</taxon>
        <taxon>Nesterenkonia</taxon>
    </lineage>
</organism>
<dbReference type="PANTHER" id="PTHR34606:SF15">
    <property type="entry name" value="BON DOMAIN-CONTAINING PROTEIN"/>
    <property type="match status" value="1"/>
</dbReference>
<name>A0A2T0YQX0_9MICC</name>
<dbReference type="PANTHER" id="PTHR34606">
    <property type="entry name" value="BON DOMAIN-CONTAINING PROTEIN"/>
    <property type="match status" value="1"/>
</dbReference>
<dbReference type="EMBL" id="PVTY01000004">
    <property type="protein sequence ID" value="PRZ17814.1"/>
    <property type="molecule type" value="Genomic_DNA"/>
</dbReference>
<feature type="domain" description="BON" evidence="1">
    <location>
        <begin position="156"/>
        <end position="224"/>
    </location>
</feature>
<comment type="caution">
    <text evidence="2">The sequence shown here is derived from an EMBL/GenBank/DDBJ whole genome shotgun (WGS) entry which is preliminary data.</text>
</comment>
<keyword evidence="3" id="KW-1185">Reference proteome</keyword>
<dbReference type="InterPro" id="IPR051686">
    <property type="entry name" value="Lipoprotein_DolP"/>
</dbReference>
<dbReference type="Pfam" id="PF04972">
    <property type="entry name" value="BON"/>
    <property type="match status" value="3"/>
</dbReference>
<dbReference type="AlphaFoldDB" id="A0A2T0YQX0"/>
<dbReference type="PROSITE" id="PS50914">
    <property type="entry name" value="BON"/>
    <property type="match status" value="2"/>
</dbReference>
<accession>A0A2T0YQX0</accession>
<protein>
    <submittedName>
        <fullName evidence="2">Osmotically-inducible protein OsmY</fullName>
    </submittedName>
</protein>
<gene>
    <name evidence="2" type="ORF">BCL67_104167</name>
</gene>
<evidence type="ECO:0000313" key="3">
    <source>
        <dbReference type="Proteomes" id="UP000238217"/>
    </source>
</evidence>
<reference evidence="2 3" key="1">
    <citation type="submission" date="2018-03" db="EMBL/GenBank/DDBJ databases">
        <title>Comparative analysis of microorganisms from saline springs in Andes Mountain Range, Colombia.</title>
        <authorList>
            <person name="Rubin E."/>
        </authorList>
    </citation>
    <scope>NUCLEOTIDE SEQUENCE [LARGE SCALE GENOMIC DNA]</scope>
    <source>
        <strain evidence="2 3">CG 35</strain>
    </source>
</reference>
<evidence type="ECO:0000313" key="2">
    <source>
        <dbReference type="EMBL" id="PRZ17814.1"/>
    </source>
</evidence>
<dbReference type="Proteomes" id="UP000238217">
    <property type="component" value="Unassembled WGS sequence"/>
</dbReference>
<proteinExistence type="predicted"/>
<dbReference type="InterPro" id="IPR007055">
    <property type="entry name" value="BON_dom"/>
</dbReference>
<feature type="domain" description="BON" evidence="1">
    <location>
        <begin position="86"/>
        <end position="153"/>
    </location>
</feature>
<dbReference type="OrthoDB" id="870892at2"/>
<evidence type="ECO:0000259" key="1">
    <source>
        <dbReference type="PROSITE" id="PS50914"/>
    </source>
</evidence>
<dbReference type="Gene3D" id="3.30.1340.30">
    <property type="match status" value="2"/>
</dbReference>
<dbReference type="RefSeq" id="WP_106122282.1">
    <property type="nucleotide sequence ID" value="NZ_PVTY01000004.1"/>
</dbReference>